<accession>A0A1M6CQC0</accession>
<dbReference type="RefSeq" id="WP_149677861.1">
    <property type="nucleotide sequence ID" value="NZ_FQZP01000005.1"/>
</dbReference>
<dbReference type="Proteomes" id="UP000324781">
    <property type="component" value="Unassembled WGS sequence"/>
</dbReference>
<gene>
    <name evidence="2" type="ORF">SAMN05444373_100599</name>
</gene>
<proteinExistence type="predicted"/>
<reference evidence="2 3" key="1">
    <citation type="submission" date="2016-11" db="EMBL/GenBank/DDBJ databases">
        <authorList>
            <person name="Varghese N."/>
            <person name="Submissions S."/>
        </authorList>
    </citation>
    <scope>NUCLEOTIDE SEQUENCE [LARGE SCALE GENOMIC DNA]</scope>
    <source>
        <strain evidence="2 3">DSM 19027</strain>
    </source>
</reference>
<keyword evidence="3" id="KW-1185">Reference proteome</keyword>
<organism evidence="2 3">
    <name type="scientific">Thermoclostridium caenicola</name>
    <dbReference type="NCBI Taxonomy" id="659425"/>
    <lineage>
        <taxon>Bacteria</taxon>
        <taxon>Bacillati</taxon>
        <taxon>Bacillota</taxon>
        <taxon>Clostridia</taxon>
        <taxon>Eubacteriales</taxon>
        <taxon>Oscillospiraceae</taxon>
        <taxon>Thermoclostridium</taxon>
    </lineage>
</organism>
<keyword evidence="1" id="KW-0732">Signal</keyword>
<evidence type="ECO:0000256" key="1">
    <source>
        <dbReference type="SAM" id="SignalP"/>
    </source>
</evidence>
<feature type="signal peptide" evidence="1">
    <location>
        <begin position="1"/>
        <end position="29"/>
    </location>
</feature>
<evidence type="ECO:0008006" key="4">
    <source>
        <dbReference type="Google" id="ProtNLM"/>
    </source>
</evidence>
<protein>
    <recommendedName>
        <fullName evidence="4">S-layer homology domain-containing protein</fullName>
    </recommendedName>
</protein>
<dbReference type="EMBL" id="FQZP01000005">
    <property type="protein sequence ID" value="SHI63285.1"/>
    <property type="molecule type" value="Genomic_DNA"/>
</dbReference>
<sequence>MHKKYLRRTITVIAILAMLAGICAVPALASGFQHEAEAKILNDLSLMEGMGLGDPVNRIQGLIFALKAAGLKDEVEALTDSETARILENVIDAAEIPTWGRKWAAYAVKNNYTTGVDASIHPRIKFAPLQEVSGRAFLTWILKIGMGYSDVGTNNAVDVAVKSGVISAGQAEELESKTALIRDDAAGILYGACKNGVNADGTAFIQSLVNIGFIPMDKAVDAGFTVSPPVKEIGIDKVEAIAQDKIAITLKGEFNSFVTEDLLVTRRASIKESKGDFASDPQTIKITNASTSQIGRNTVVTLTLAEKLAYDLNTPVYVFVVGNASKNNYGQTLKVDYNKAYPVADRIAPVLYDDGDKDTPKSYEKENGRVADYLDVNIDRNLFTLYFSEGLQAYNAEELKKAGEDLVLVMGGKQLVNGKDYEVYSIIHDKVTIMLLSDDYIGYDGEIRIKTADKVNYLKDYNGNALAPFDIKAEVVLAGAFKTVMITAPDTVEITITEKLAGWKGDFDSFLTFELEGKKTALKHYEVKEDKIILKLGRNLAPGEQFRVVYKPTGESGLIDLKGIFVYEFSFTMIR</sequence>
<evidence type="ECO:0000313" key="3">
    <source>
        <dbReference type="Proteomes" id="UP000324781"/>
    </source>
</evidence>
<evidence type="ECO:0000313" key="2">
    <source>
        <dbReference type="EMBL" id="SHI63285.1"/>
    </source>
</evidence>
<name>A0A1M6CQC0_9FIRM</name>
<dbReference type="AlphaFoldDB" id="A0A1M6CQC0"/>
<feature type="chain" id="PRO_5012160856" description="S-layer homology domain-containing protein" evidence="1">
    <location>
        <begin position="30"/>
        <end position="575"/>
    </location>
</feature>
<dbReference type="OrthoDB" id="1736087at2"/>